<dbReference type="RefSeq" id="WP_135996207.1">
    <property type="nucleotide sequence ID" value="NZ_CP071057.1"/>
</dbReference>
<dbReference type="Proteomes" id="UP000308054">
    <property type="component" value="Unassembled WGS sequence"/>
</dbReference>
<protein>
    <submittedName>
        <fullName evidence="3">DUF378 domain-containing protein</fullName>
    </submittedName>
</protein>
<organism evidence="3 4">
    <name type="scientific">Marinicauda algicola</name>
    <dbReference type="NCBI Taxonomy" id="2029849"/>
    <lineage>
        <taxon>Bacteria</taxon>
        <taxon>Pseudomonadati</taxon>
        <taxon>Pseudomonadota</taxon>
        <taxon>Alphaproteobacteria</taxon>
        <taxon>Maricaulales</taxon>
        <taxon>Maricaulaceae</taxon>
        <taxon>Marinicauda</taxon>
    </lineage>
</organism>
<evidence type="ECO:0000256" key="1">
    <source>
        <dbReference type="SAM" id="MobiDB-lite"/>
    </source>
</evidence>
<keyword evidence="2" id="KW-0472">Membrane</keyword>
<evidence type="ECO:0000256" key="2">
    <source>
        <dbReference type="SAM" id="Phobius"/>
    </source>
</evidence>
<comment type="caution">
    <text evidence="3">The sequence shown here is derived from an EMBL/GenBank/DDBJ whole genome shotgun (WGS) entry which is preliminary data.</text>
</comment>
<proteinExistence type="predicted"/>
<keyword evidence="2" id="KW-1133">Transmembrane helix</keyword>
<gene>
    <name evidence="3" type="ORF">E5163_11105</name>
</gene>
<dbReference type="AlphaFoldDB" id="A0A4S2GZI5"/>
<keyword evidence="4" id="KW-1185">Reference proteome</keyword>
<evidence type="ECO:0000313" key="3">
    <source>
        <dbReference type="EMBL" id="TGY88361.1"/>
    </source>
</evidence>
<dbReference type="EMBL" id="SRXW01000003">
    <property type="protein sequence ID" value="TGY88361.1"/>
    <property type="molecule type" value="Genomic_DNA"/>
</dbReference>
<feature type="transmembrane region" description="Helical" evidence="2">
    <location>
        <begin position="7"/>
        <end position="29"/>
    </location>
</feature>
<dbReference type="PANTHER" id="PTHR37304">
    <property type="entry name" value="MEMBRANE PROTEIN-RELATED"/>
    <property type="match status" value="1"/>
</dbReference>
<dbReference type="PANTHER" id="PTHR37304:SF1">
    <property type="entry name" value="MEMBRANE PROTEIN"/>
    <property type="match status" value="1"/>
</dbReference>
<dbReference type="Pfam" id="PF04070">
    <property type="entry name" value="DUF378"/>
    <property type="match status" value="1"/>
</dbReference>
<keyword evidence="2" id="KW-0812">Transmembrane</keyword>
<feature type="compositionally biased region" description="Gly residues" evidence="1">
    <location>
        <begin position="113"/>
        <end position="123"/>
    </location>
</feature>
<evidence type="ECO:0000313" key="4">
    <source>
        <dbReference type="Proteomes" id="UP000308054"/>
    </source>
</evidence>
<accession>A0A4S2GZI5</accession>
<reference evidence="3 4" key="1">
    <citation type="journal article" date="2017" name="Int. J. Syst. Evol. Microbiol.">
        <title>Marinicauda algicola sp. nov., isolated from a marine red alga Rhodosorus marinus.</title>
        <authorList>
            <person name="Jeong S.E."/>
            <person name="Jeon S.H."/>
            <person name="Chun B.H."/>
            <person name="Kim D.W."/>
            <person name="Jeon C.O."/>
        </authorList>
    </citation>
    <scope>NUCLEOTIDE SEQUENCE [LARGE SCALE GENOMIC DNA]</scope>
    <source>
        <strain evidence="3 4">JCM 31718</strain>
    </source>
</reference>
<name>A0A4S2GZI5_9PROT</name>
<feature type="transmembrane region" description="Helical" evidence="2">
    <location>
        <begin position="41"/>
        <end position="62"/>
    </location>
</feature>
<dbReference type="InterPro" id="IPR007211">
    <property type="entry name" value="DUF378"/>
</dbReference>
<feature type="region of interest" description="Disordered" evidence="1">
    <location>
        <begin position="66"/>
        <end position="123"/>
    </location>
</feature>
<sequence length="123" mass="12714">MRIAYAIAIILLVIGGLAWGIVGLFDVNILEMFGIRSPVTIAIYVLIGLAAILVAIGGRRYLRAGEHESRPEGAQPPEGGTPVTGRKTERTKTAGTPARPSKAGEPTEPAGTGAKGAGPRGKE</sequence>